<evidence type="ECO:0000313" key="10">
    <source>
        <dbReference type="EMBL" id="HJC37766.1"/>
    </source>
</evidence>
<comment type="cofactor">
    <cofactor evidence="7">
        <name>[4Fe-4S] cluster</name>
        <dbReference type="ChEBI" id="CHEBI:49883"/>
    </cofactor>
    <text evidence="7">Binds 1 [4Fe-4S] cluster. The cluster is coordinated with 3 cysteines and an exchangeable S-adenosyl-L-methionine.</text>
</comment>
<dbReference type="InterPro" id="IPR024021">
    <property type="entry name" value="FeFe-hyd_HydE_rSAM"/>
</dbReference>
<dbReference type="InterPro" id="IPR010722">
    <property type="entry name" value="BATS_dom"/>
</dbReference>
<keyword evidence="3" id="KW-0479">Metal-binding</keyword>
<evidence type="ECO:0000259" key="9">
    <source>
        <dbReference type="PROSITE" id="PS51918"/>
    </source>
</evidence>
<keyword evidence="1 7" id="KW-0004">4Fe-4S</keyword>
<dbReference type="SUPFAM" id="SSF102114">
    <property type="entry name" value="Radical SAM enzymes"/>
    <property type="match status" value="1"/>
</dbReference>
<feature type="binding site" evidence="7">
    <location>
        <position position="68"/>
    </location>
    <ligand>
        <name>[4Fe-4S] cluster</name>
        <dbReference type="ChEBI" id="CHEBI:49883"/>
        <note>4Fe-4S-S-AdoMet</note>
    </ligand>
</feature>
<keyword evidence="5 7" id="KW-0411">Iron-sulfur</keyword>
<dbReference type="SMART" id="SM00729">
    <property type="entry name" value="Elp3"/>
    <property type="match status" value="1"/>
</dbReference>
<dbReference type="InterPro" id="IPR034422">
    <property type="entry name" value="HydE/PylB-like"/>
</dbReference>
<proteinExistence type="predicted"/>
<dbReference type="PANTHER" id="PTHR43726:SF1">
    <property type="entry name" value="BIOTIN SYNTHASE"/>
    <property type="match status" value="1"/>
</dbReference>
<evidence type="ECO:0000256" key="1">
    <source>
        <dbReference type="ARBA" id="ARBA00022485"/>
    </source>
</evidence>
<feature type="binding site" evidence="8">
    <location>
        <position position="188"/>
    </location>
    <ligand>
        <name>S-adenosyl-L-methionine</name>
        <dbReference type="ChEBI" id="CHEBI:59789"/>
    </ligand>
</feature>
<dbReference type="InterPro" id="IPR013785">
    <property type="entry name" value="Aldolase_TIM"/>
</dbReference>
<sequence length="354" mass="40152">MLSFRQACELIDRLADTQSLSRDEWIRLIRGRTPELSEYLFSRAREVRIHHYGHDVYIRGLIEFTNYCRNDCFYCGIRRSNQNAVRYRLTKEQILSCCESGYDLGFRTFVLQGGEDGWFNEDRMAEIISEIHTSWPDCAVTLSVGELPRKSFQRFFDAGADRYLLRHETFDAAHYRMLHPPSLSAAHRQQCLWDLKEIGYQIGTGFMVGSPYQTAENLADDMLFLKKLDPQMAGIGPFIPHHDTPFAGRPAGTLELTLFLLGLIRLMIPKILLPATTALGTIAADGREKGILAGANVVMPNLSPPQVRENYLLYDNKLCTGSEAAESLQSLEQRIQSIGYRIAVSRGDSLNLHP</sequence>
<evidence type="ECO:0000256" key="6">
    <source>
        <dbReference type="ARBA" id="ARBA00034078"/>
    </source>
</evidence>
<dbReference type="CDD" id="cd01335">
    <property type="entry name" value="Radical_SAM"/>
    <property type="match status" value="1"/>
</dbReference>
<dbReference type="GO" id="GO:0016740">
    <property type="term" value="F:transferase activity"/>
    <property type="evidence" value="ECO:0007669"/>
    <property type="project" value="TreeGrafter"/>
</dbReference>
<evidence type="ECO:0000313" key="11">
    <source>
        <dbReference type="Proteomes" id="UP000823894"/>
    </source>
</evidence>
<dbReference type="GO" id="GO:0044272">
    <property type="term" value="P:sulfur compound biosynthetic process"/>
    <property type="evidence" value="ECO:0007669"/>
    <property type="project" value="UniProtKB-ARBA"/>
</dbReference>
<evidence type="ECO:0000256" key="4">
    <source>
        <dbReference type="ARBA" id="ARBA00023004"/>
    </source>
</evidence>
<dbReference type="PANTHER" id="PTHR43726">
    <property type="entry name" value="3-METHYLORNITHINE SYNTHASE"/>
    <property type="match status" value="1"/>
</dbReference>
<dbReference type="InterPro" id="IPR058240">
    <property type="entry name" value="rSAM_sf"/>
</dbReference>
<dbReference type="Proteomes" id="UP000823894">
    <property type="component" value="Unassembled WGS sequence"/>
</dbReference>
<dbReference type="InterPro" id="IPR007197">
    <property type="entry name" value="rSAM"/>
</dbReference>
<protein>
    <submittedName>
        <fullName evidence="10">[FeFe] hydrogenase H-cluster radical SAM maturase HydE</fullName>
    </submittedName>
</protein>
<organism evidence="10 11">
    <name type="scientific">Candidatus Mediterraneibacter faecigallinarum</name>
    <dbReference type="NCBI Taxonomy" id="2838669"/>
    <lineage>
        <taxon>Bacteria</taxon>
        <taxon>Bacillati</taxon>
        <taxon>Bacillota</taxon>
        <taxon>Clostridia</taxon>
        <taxon>Lachnospirales</taxon>
        <taxon>Lachnospiraceae</taxon>
        <taxon>Mediterraneibacter</taxon>
    </lineage>
</organism>
<dbReference type="NCBIfam" id="TIGR03956">
    <property type="entry name" value="rSAM_HydE"/>
    <property type="match status" value="1"/>
</dbReference>
<dbReference type="SFLD" id="SFLDS00029">
    <property type="entry name" value="Radical_SAM"/>
    <property type="match status" value="1"/>
</dbReference>
<dbReference type="SFLD" id="SFLDF00348">
    <property type="entry name" value="FeFe_hydrogenase_maturase_(Hyd"/>
    <property type="match status" value="1"/>
</dbReference>
<feature type="binding site" evidence="7">
    <location>
        <position position="75"/>
    </location>
    <ligand>
        <name>[4Fe-4S] cluster</name>
        <dbReference type="ChEBI" id="CHEBI:49883"/>
        <note>4Fe-4S-S-AdoMet</note>
    </ligand>
</feature>
<dbReference type="PROSITE" id="PS51918">
    <property type="entry name" value="RADICAL_SAM"/>
    <property type="match status" value="1"/>
</dbReference>
<feature type="binding site" evidence="8">
    <location>
        <position position="168"/>
    </location>
    <ligand>
        <name>S-adenosyl-L-methionine</name>
        <dbReference type="ChEBI" id="CHEBI:59789"/>
    </ligand>
</feature>
<evidence type="ECO:0000256" key="7">
    <source>
        <dbReference type="PIRSR" id="PIRSR004762-1"/>
    </source>
</evidence>
<comment type="caution">
    <text evidence="10">The sequence shown here is derived from an EMBL/GenBank/DDBJ whole genome shotgun (WGS) entry which is preliminary data.</text>
</comment>
<evidence type="ECO:0000256" key="3">
    <source>
        <dbReference type="ARBA" id="ARBA00022723"/>
    </source>
</evidence>
<dbReference type="PIRSF" id="PIRSF004762">
    <property type="entry name" value="CHP00423"/>
    <property type="match status" value="1"/>
</dbReference>
<feature type="domain" description="Radical SAM core" evidence="9">
    <location>
        <begin position="54"/>
        <end position="276"/>
    </location>
</feature>
<dbReference type="SFLD" id="SFLDG01060">
    <property type="entry name" value="BATS_domain_containing"/>
    <property type="match status" value="1"/>
</dbReference>
<dbReference type="GO" id="GO:0051539">
    <property type="term" value="F:4 iron, 4 sulfur cluster binding"/>
    <property type="evidence" value="ECO:0007669"/>
    <property type="project" value="UniProtKB-KW"/>
</dbReference>
<dbReference type="Pfam" id="PF04055">
    <property type="entry name" value="Radical_SAM"/>
    <property type="match status" value="1"/>
</dbReference>
<reference evidence="10" key="2">
    <citation type="submission" date="2021-04" db="EMBL/GenBank/DDBJ databases">
        <authorList>
            <person name="Gilroy R."/>
        </authorList>
    </citation>
    <scope>NUCLEOTIDE SEQUENCE</scope>
    <source>
        <strain evidence="10">ChiGjej1B1-1692</strain>
    </source>
</reference>
<dbReference type="EMBL" id="DWWK01000018">
    <property type="protein sequence ID" value="HJC37766.1"/>
    <property type="molecule type" value="Genomic_DNA"/>
</dbReference>
<keyword evidence="2 7" id="KW-0949">S-adenosyl-L-methionine</keyword>
<feature type="binding site" evidence="7">
    <location>
        <position position="72"/>
    </location>
    <ligand>
        <name>[4Fe-4S] cluster</name>
        <dbReference type="ChEBI" id="CHEBI:49883"/>
        <note>4Fe-4S-S-AdoMet</note>
    </ligand>
</feature>
<reference evidence="10" key="1">
    <citation type="journal article" date="2021" name="PeerJ">
        <title>Extensive microbial diversity within the chicken gut microbiome revealed by metagenomics and culture.</title>
        <authorList>
            <person name="Gilroy R."/>
            <person name="Ravi A."/>
            <person name="Getino M."/>
            <person name="Pursley I."/>
            <person name="Horton D.L."/>
            <person name="Alikhan N.F."/>
            <person name="Baker D."/>
            <person name="Gharbi K."/>
            <person name="Hall N."/>
            <person name="Watson M."/>
            <person name="Adriaenssens E.M."/>
            <person name="Foster-Nyarko E."/>
            <person name="Jarju S."/>
            <person name="Secka A."/>
            <person name="Antonio M."/>
            <person name="Oren A."/>
            <person name="Chaudhuri R.R."/>
            <person name="La Ragione R."/>
            <person name="Hildebrand F."/>
            <person name="Pallen M.J."/>
        </authorList>
    </citation>
    <scope>NUCLEOTIDE SEQUENCE</scope>
    <source>
        <strain evidence="10">ChiGjej1B1-1692</strain>
    </source>
</reference>
<evidence type="ECO:0000256" key="5">
    <source>
        <dbReference type="ARBA" id="ARBA00023014"/>
    </source>
</evidence>
<dbReference type="SFLD" id="SFLDG01280">
    <property type="entry name" value="HydE/PylB-like"/>
    <property type="match status" value="1"/>
</dbReference>
<dbReference type="AlphaFoldDB" id="A0A9D2NUI6"/>
<dbReference type="GO" id="GO:0042364">
    <property type="term" value="P:water-soluble vitamin biosynthetic process"/>
    <property type="evidence" value="ECO:0007669"/>
    <property type="project" value="UniProtKB-ARBA"/>
</dbReference>
<dbReference type="GO" id="GO:0046872">
    <property type="term" value="F:metal ion binding"/>
    <property type="evidence" value="ECO:0007669"/>
    <property type="project" value="UniProtKB-KW"/>
</dbReference>
<comment type="cofactor">
    <cofactor evidence="6">
        <name>[2Fe-2S] cluster</name>
        <dbReference type="ChEBI" id="CHEBI:190135"/>
    </cofactor>
</comment>
<dbReference type="InterPro" id="IPR006638">
    <property type="entry name" value="Elp3/MiaA/NifB-like_rSAM"/>
</dbReference>
<feature type="binding site" evidence="8">
    <location>
        <position position="143"/>
    </location>
    <ligand>
        <name>(3R)-3-methyl-D-ornithine</name>
        <dbReference type="ChEBI" id="CHEBI:64642"/>
    </ligand>
</feature>
<dbReference type="Gene3D" id="3.20.20.70">
    <property type="entry name" value="Aldolase class I"/>
    <property type="match status" value="1"/>
</dbReference>
<gene>
    <name evidence="10" type="primary">hydE</name>
    <name evidence="10" type="ORF">H9757_01675</name>
</gene>
<name>A0A9D2NUI6_9FIRM</name>
<evidence type="ECO:0000256" key="8">
    <source>
        <dbReference type="PIRSR" id="PIRSR004762-2"/>
    </source>
</evidence>
<keyword evidence="4 7" id="KW-0408">Iron</keyword>
<dbReference type="SMART" id="SM00876">
    <property type="entry name" value="BATS"/>
    <property type="match status" value="1"/>
</dbReference>
<evidence type="ECO:0000256" key="2">
    <source>
        <dbReference type="ARBA" id="ARBA00022691"/>
    </source>
</evidence>
<accession>A0A9D2NUI6</accession>